<name>A0A498HE15_MALDO</name>
<dbReference type="Proteomes" id="UP000290289">
    <property type="component" value="Chromosome 17"/>
</dbReference>
<proteinExistence type="predicted"/>
<dbReference type="EMBL" id="RDQH01000343">
    <property type="protein sequence ID" value="RXH67381.1"/>
    <property type="molecule type" value="Genomic_DNA"/>
</dbReference>
<gene>
    <name evidence="1" type="ORF">DVH24_027528</name>
</gene>
<reference evidence="1 2" key="1">
    <citation type="submission" date="2018-10" db="EMBL/GenBank/DDBJ databases">
        <title>A high-quality apple genome assembly.</title>
        <authorList>
            <person name="Hu J."/>
        </authorList>
    </citation>
    <scope>NUCLEOTIDE SEQUENCE [LARGE SCALE GENOMIC DNA]</scope>
    <source>
        <strain evidence="2">cv. HFTH1</strain>
        <tissue evidence="1">Young leaf</tissue>
    </source>
</reference>
<organism evidence="1 2">
    <name type="scientific">Malus domestica</name>
    <name type="common">Apple</name>
    <name type="synonym">Pyrus malus</name>
    <dbReference type="NCBI Taxonomy" id="3750"/>
    <lineage>
        <taxon>Eukaryota</taxon>
        <taxon>Viridiplantae</taxon>
        <taxon>Streptophyta</taxon>
        <taxon>Embryophyta</taxon>
        <taxon>Tracheophyta</taxon>
        <taxon>Spermatophyta</taxon>
        <taxon>Magnoliopsida</taxon>
        <taxon>eudicotyledons</taxon>
        <taxon>Gunneridae</taxon>
        <taxon>Pentapetalae</taxon>
        <taxon>rosids</taxon>
        <taxon>fabids</taxon>
        <taxon>Rosales</taxon>
        <taxon>Rosaceae</taxon>
        <taxon>Amygdaloideae</taxon>
        <taxon>Maleae</taxon>
        <taxon>Malus</taxon>
    </lineage>
</organism>
<protein>
    <submittedName>
        <fullName evidence="1">Uncharacterized protein</fullName>
    </submittedName>
</protein>
<comment type="caution">
    <text evidence="1">The sequence shown here is derived from an EMBL/GenBank/DDBJ whole genome shotgun (WGS) entry which is preliminary data.</text>
</comment>
<dbReference type="AlphaFoldDB" id="A0A498HE15"/>
<sequence length="90" mass="10548">MNRKQAKSLHETLRTSSNHLDLRFLVYEEQLQAKYEGQEHYGFELDWVLGVVLSMDILEALCDLQRLGRPGSRRSPLMRSLFVGDLRRKT</sequence>
<keyword evidence="2" id="KW-1185">Reference proteome</keyword>
<accession>A0A498HE15</accession>
<evidence type="ECO:0000313" key="1">
    <source>
        <dbReference type="EMBL" id="RXH67381.1"/>
    </source>
</evidence>
<evidence type="ECO:0000313" key="2">
    <source>
        <dbReference type="Proteomes" id="UP000290289"/>
    </source>
</evidence>